<dbReference type="Proteomes" id="UP000265618">
    <property type="component" value="Unassembled WGS sequence"/>
</dbReference>
<comment type="caution">
    <text evidence="2">The sequence shown here is derived from an EMBL/GenBank/DDBJ whole genome shotgun (WGS) entry which is preliminary data.</text>
</comment>
<proteinExistence type="predicted"/>
<dbReference type="AlphaFoldDB" id="A0A9K3D959"/>
<evidence type="ECO:0000256" key="1">
    <source>
        <dbReference type="SAM" id="MobiDB-lite"/>
    </source>
</evidence>
<dbReference type="EMBL" id="BDIP01007747">
    <property type="protein sequence ID" value="GIQ91458.1"/>
    <property type="molecule type" value="Genomic_DNA"/>
</dbReference>
<sequence>ASVEERDAAVSNLEGVVAQLQKEEGPMLAGELGRYSVQLDTVHQSSQEENRQRDALSERVTSLEQGAQE</sequence>
<feature type="non-terminal residue" evidence="2">
    <location>
        <position position="69"/>
    </location>
</feature>
<feature type="compositionally biased region" description="Polar residues" evidence="1">
    <location>
        <begin position="59"/>
        <end position="69"/>
    </location>
</feature>
<organism evidence="2 3">
    <name type="scientific">Kipferlia bialata</name>
    <dbReference type="NCBI Taxonomy" id="797122"/>
    <lineage>
        <taxon>Eukaryota</taxon>
        <taxon>Metamonada</taxon>
        <taxon>Carpediemonas-like organisms</taxon>
        <taxon>Kipferlia</taxon>
    </lineage>
</organism>
<keyword evidence="3" id="KW-1185">Reference proteome</keyword>
<protein>
    <submittedName>
        <fullName evidence="2">Uncharacterized protein</fullName>
    </submittedName>
</protein>
<feature type="non-terminal residue" evidence="2">
    <location>
        <position position="1"/>
    </location>
</feature>
<feature type="region of interest" description="Disordered" evidence="1">
    <location>
        <begin position="43"/>
        <end position="69"/>
    </location>
</feature>
<evidence type="ECO:0000313" key="3">
    <source>
        <dbReference type="Proteomes" id="UP000265618"/>
    </source>
</evidence>
<gene>
    <name evidence="2" type="ORF">KIPB_014720</name>
</gene>
<accession>A0A9K3D959</accession>
<name>A0A9K3D959_9EUKA</name>
<evidence type="ECO:0000313" key="2">
    <source>
        <dbReference type="EMBL" id="GIQ91458.1"/>
    </source>
</evidence>
<reference evidence="2 3" key="1">
    <citation type="journal article" date="2018" name="PLoS ONE">
        <title>The draft genome of Kipferlia bialata reveals reductive genome evolution in fornicate parasites.</title>
        <authorList>
            <person name="Tanifuji G."/>
            <person name="Takabayashi S."/>
            <person name="Kume K."/>
            <person name="Takagi M."/>
            <person name="Nakayama T."/>
            <person name="Kamikawa R."/>
            <person name="Inagaki Y."/>
            <person name="Hashimoto T."/>
        </authorList>
    </citation>
    <scope>NUCLEOTIDE SEQUENCE [LARGE SCALE GENOMIC DNA]</scope>
    <source>
        <strain evidence="2">NY0173</strain>
    </source>
</reference>
<feature type="compositionally biased region" description="Basic and acidic residues" evidence="1">
    <location>
        <begin position="46"/>
        <end position="57"/>
    </location>
</feature>